<name>A0ABP1BX33_9BRYO</name>
<gene>
    <name evidence="3" type="ORF">CSSPJE1EN2_LOCUS22395</name>
    <name evidence="2" type="ORF">CSSPJE1EN2_LOCUS26803</name>
</gene>
<sequence length="135" mass="15435">MLQMRGYSRGTYSSDDNDNRKGATNRSIDGNKNAMETLANIASVVNKTEAHFDVKDLCIIGSILNPEQIDHNNATKAKQRKRIGRCRLIEINGFKLNPLKANRRWLTVVQSEERCRVRTWRLQLTRSFCNRVGVG</sequence>
<proteinExistence type="predicted"/>
<evidence type="ECO:0000313" key="3">
    <source>
        <dbReference type="EMBL" id="CAK9880996.1"/>
    </source>
</evidence>
<dbReference type="EMBL" id="OZ023709">
    <property type="protein sequence ID" value="CAK9880996.1"/>
    <property type="molecule type" value="Genomic_DNA"/>
</dbReference>
<organism evidence="3 4">
    <name type="scientific">Sphagnum jensenii</name>
    <dbReference type="NCBI Taxonomy" id="128206"/>
    <lineage>
        <taxon>Eukaryota</taxon>
        <taxon>Viridiplantae</taxon>
        <taxon>Streptophyta</taxon>
        <taxon>Embryophyta</taxon>
        <taxon>Bryophyta</taxon>
        <taxon>Sphagnophytina</taxon>
        <taxon>Sphagnopsida</taxon>
        <taxon>Sphagnales</taxon>
        <taxon>Sphagnaceae</taxon>
        <taxon>Sphagnum</taxon>
    </lineage>
</organism>
<dbReference type="Proteomes" id="UP001497522">
    <property type="component" value="Unassembled WGS sequence"/>
</dbReference>
<evidence type="ECO:0000313" key="2">
    <source>
        <dbReference type="EMBL" id="CAK9856871.1"/>
    </source>
</evidence>
<feature type="region of interest" description="Disordered" evidence="1">
    <location>
        <begin position="1"/>
        <end position="29"/>
    </location>
</feature>
<dbReference type="Proteomes" id="UP001497522">
    <property type="component" value="Chromosome 8"/>
</dbReference>
<evidence type="ECO:0000256" key="1">
    <source>
        <dbReference type="SAM" id="MobiDB-lite"/>
    </source>
</evidence>
<protein>
    <submittedName>
        <fullName evidence="3">Uncharacterized protein</fullName>
    </submittedName>
</protein>
<reference evidence="3" key="1">
    <citation type="submission" date="2024-03" db="EMBL/GenBank/DDBJ databases">
        <authorList>
            <consortium name="ELIXIR-Norway"/>
            <consortium name="Elixir Norway"/>
        </authorList>
    </citation>
    <scope>NUCLEOTIDE SEQUENCE</scope>
</reference>
<evidence type="ECO:0000313" key="4">
    <source>
        <dbReference type="Proteomes" id="UP001497522"/>
    </source>
</evidence>
<accession>A0ABP1BX33</accession>
<keyword evidence="4" id="KW-1185">Reference proteome</keyword>
<dbReference type="EMBL" id="CAXHBF010000588">
    <property type="protein sequence ID" value="CAK9856871.1"/>
    <property type="molecule type" value="Genomic_DNA"/>
</dbReference>